<accession>A0AAN7N3K0</accession>
<keyword evidence="3" id="KW-1185">Reference proteome</keyword>
<evidence type="ECO:0000313" key="3">
    <source>
        <dbReference type="Proteomes" id="UP001333110"/>
    </source>
</evidence>
<evidence type="ECO:0000259" key="1">
    <source>
        <dbReference type="PROSITE" id="PS50878"/>
    </source>
</evidence>
<dbReference type="PROSITE" id="PS50878">
    <property type="entry name" value="RT_POL"/>
    <property type="match status" value="1"/>
</dbReference>
<dbReference type="SUPFAM" id="SSF56672">
    <property type="entry name" value="DNA/RNA polymerases"/>
    <property type="match status" value="1"/>
</dbReference>
<dbReference type="PANTHER" id="PTHR33332">
    <property type="entry name" value="REVERSE TRANSCRIPTASE DOMAIN-CONTAINING PROTEIN"/>
    <property type="match status" value="1"/>
</dbReference>
<dbReference type="AlphaFoldDB" id="A0AAN7N3K0"/>
<dbReference type="CDD" id="cd01650">
    <property type="entry name" value="RT_nLTR_like"/>
    <property type="match status" value="1"/>
</dbReference>
<protein>
    <recommendedName>
        <fullName evidence="1">Reverse transcriptase domain-containing protein</fullName>
    </recommendedName>
</protein>
<dbReference type="EMBL" id="JAUNZN010000007">
    <property type="protein sequence ID" value="KAK4819147.1"/>
    <property type="molecule type" value="Genomic_DNA"/>
</dbReference>
<sequence>MGKGVQEGWTFFKEEVLKAQERAVSRCRKTSWQGRRLAWLTRELWLELRKKRRVCDLWKKGQATQEDYKGVARLCREKMRRPKAELELNLAAAVKDNKKYFFKYISSKRRAKENLQPLVDGGGNTVTKDEEKAEVLNTFFASVFNSRANCSLGTQPPELEDRDGDQNGAPIIQGEMVSDLLHHLDTHKSMGPDEIHLRVLKELAEVLTKPLSIIYQESWLTGEVPADWRLANVTPIFKTGRKEDPGNYRPVSLTLVLGKLMEQIILSAVTQHVENNQGIKPSQHGFRKGRSCLTNLISFYDRVTHLVDKGKAVDVVYLDFSKAFDTVSHSILLEKLAAHGLDGCTLRWVKNWLDGRAQRVVPVTRGVPQGSVLGPVLFNIFINDLDEGIECTLSKFADDNKLGRSVDLLVSRKALQRDLARLDRWAEVNCMRFNKAKCKVLHLGHSNPMQRYRLGEAWLESCQAEKDLGVLVDSRLNMSQQCAQAAQKANGILACIKNSVASRTREVIVPLYSALVRPDLECCVQFWAPHYKRDIKVLERVQRRATKLVKGLEQKSYEERLRELGLFSLEKRRLRGDLIALYNYLRGGCREVGVGLFSQVTSHRTRRNGFRLCQGRFRLDIRKFYFTERVVKHWNRLPRELVESPSLEVFKGRLDEVLRDMERTRTGPAGGQWRPVMSGTQGSVLGPALCNIFVSDMDSGIECTLSKFADDTKLCGAVDMLEGRDAIQRDLDRLKGWACANLMKFNKAKCKVLHMGWGNPKHKYRLGREWIESSPEEKDLGVLVDEKLNMSRQCALVAQKDNRILGCIKTSVARRLREVILPFCSGETPPGVLCPVLEPSAQEGHGPVEQVQRRATKMIRGMEHLSYEERLRELGLFSLEKRRLQEDLIAAFQYLKGTYKKA</sequence>
<evidence type="ECO:0000313" key="2">
    <source>
        <dbReference type="EMBL" id="KAK4819147.1"/>
    </source>
</evidence>
<dbReference type="InterPro" id="IPR043502">
    <property type="entry name" value="DNA/RNA_pol_sf"/>
</dbReference>
<gene>
    <name evidence="2" type="ORF">QYF61_025827</name>
</gene>
<dbReference type="Proteomes" id="UP001333110">
    <property type="component" value="Unassembled WGS sequence"/>
</dbReference>
<organism evidence="2 3">
    <name type="scientific">Mycteria americana</name>
    <name type="common">Wood stork</name>
    <dbReference type="NCBI Taxonomy" id="33587"/>
    <lineage>
        <taxon>Eukaryota</taxon>
        <taxon>Metazoa</taxon>
        <taxon>Chordata</taxon>
        <taxon>Craniata</taxon>
        <taxon>Vertebrata</taxon>
        <taxon>Euteleostomi</taxon>
        <taxon>Archelosauria</taxon>
        <taxon>Archosauria</taxon>
        <taxon>Dinosauria</taxon>
        <taxon>Saurischia</taxon>
        <taxon>Theropoda</taxon>
        <taxon>Coelurosauria</taxon>
        <taxon>Aves</taxon>
        <taxon>Neognathae</taxon>
        <taxon>Neoaves</taxon>
        <taxon>Aequornithes</taxon>
        <taxon>Ciconiiformes</taxon>
        <taxon>Ciconiidae</taxon>
        <taxon>Mycteria</taxon>
    </lineage>
</organism>
<reference evidence="2 3" key="1">
    <citation type="journal article" date="2023" name="J. Hered.">
        <title>Chromosome-level genome of the wood stork (Mycteria americana) provides insight into avian chromosome evolution.</title>
        <authorList>
            <person name="Flamio R. Jr."/>
            <person name="Ramstad K.M."/>
        </authorList>
    </citation>
    <scope>NUCLEOTIDE SEQUENCE [LARGE SCALE GENOMIC DNA]</scope>
    <source>
        <strain evidence="2">JAX WOST 10</strain>
    </source>
</reference>
<dbReference type="Pfam" id="PF00078">
    <property type="entry name" value="RVT_1"/>
    <property type="match status" value="2"/>
</dbReference>
<comment type="caution">
    <text evidence="2">The sequence shown here is derived from an EMBL/GenBank/DDBJ whole genome shotgun (WGS) entry which is preliminary data.</text>
</comment>
<feature type="domain" description="Reverse transcriptase" evidence="1">
    <location>
        <begin position="217"/>
        <end position="472"/>
    </location>
</feature>
<name>A0AAN7N3K0_MYCAM</name>
<proteinExistence type="predicted"/>
<dbReference type="InterPro" id="IPR000477">
    <property type="entry name" value="RT_dom"/>
</dbReference>